<feature type="compositionally biased region" description="Basic and acidic residues" evidence="2">
    <location>
        <begin position="129"/>
        <end position="154"/>
    </location>
</feature>
<evidence type="ECO:0000256" key="2">
    <source>
        <dbReference type="SAM" id="MobiDB-lite"/>
    </source>
</evidence>
<evidence type="ECO:0000256" key="1">
    <source>
        <dbReference type="SAM" id="Coils"/>
    </source>
</evidence>
<proteinExistence type="predicted"/>
<feature type="coiled-coil region" evidence="1">
    <location>
        <begin position="34"/>
        <end position="73"/>
    </location>
</feature>
<evidence type="ECO:0000313" key="4">
    <source>
        <dbReference type="Proteomes" id="UP001432027"/>
    </source>
</evidence>
<sequence>RIMSYNAFYNATDYSWLQRVTQLQQTGATSTTAAKTIERMLHAARDANENARAALLNEMVQMTQEMFDELKKQWDNKSEMEKKNEFWAAVSMIFGLAEQKEFKALLGYAEGRNLLNSVQGMMDSLVKQAKEDEEKKMREEEIENRKREQEEKHAYGRGYMYEEE</sequence>
<reference evidence="3" key="1">
    <citation type="submission" date="2023-10" db="EMBL/GenBank/DDBJ databases">
        <title>Genome assembly of Pristionchus species.</title>
        <authorList>
            <person name="Yoshida K."/>
            <person name="Sommer R.J."/>
        </authorList>
    </citation>
    <scope>NUCLEOTIDE SEQUENCE</scope>
    <source>
        <strain evidence="3">RS0144</strain>
    </source>
</reference>
<feature type="non-terminal residue" evidence="3">
    <location>
        <position position="164"/>
    </location>
</feature>
<gene>
    <name evidence="3" type="ORF">PENTCL1PPCAC_5558</name>
</gene>
<comment type="caution">
    <text evidence="3">The sequence shown here is derived from an EMBL/GenBank/DDBJ whole genome shotgun (WGS) entry which is preliminary data.</text>
</comment>
<feature type="region of interest" description="Disordered" evidence="2">
    <location>
        <begin position="129"/>
        <end position="164"/>
    </location>
</feature>
<accession>A0AAV5SS00</accession>
<dbReference type="AlphaFoldDB" id="A0AAV5SS00"/>
<evidence type="ECO:0000313" key="3">
    <source>
        <dbReference type="EMBL" id="GMS83383.1"/>
    </source>
</evidence>
<protein>
    <submittedName>
        <fullName evidence="3">Uncharacterized protein</fullName>
    </submittedName>
</protein>
<keyword evidence="1" id="KW-0175">Coiled coil</keyword>
<dbReference type="Proteomes" id="UP001432027">
    <property type="component" value="Unassembled WGS sequence"/>
</dbReference>
<organism evidence="3 4">
    <name type="scientific">Pristionchus entomophagus</name>
    <dbReference type="NCBI Taxonomy" id="358040"/>
    <lineage>
        <taxon>Eukaryota</taxon>
        <taxon>Metazoa</taxon>
        <taxon>Ecdysozoa</taxon>
        <taxon>Nematoda</taxon>
        <taxon>Chromadorea</taxon>
        <taxon>Rhabditida</taxon>
        <taxon>Rhabditina</taxon>
        <taxon>Diplogasteromorpha</taxon>
        <taxon>Diplogasteroidea</taxon>
        <taxon>Neodiplogasteridae</taxon>
        <taxon>Pristionchus</taxon>
    </lineage>
</organism>
<keyword evidence="4" id="KW-1185">Reference proteome</keyword>
<name>A0AAV5SS00_9BILA</name>
<feature type="non-terminal residue" evidence="3">
    <location>
        <position position="1"/>
    </location>
</feature>
<dbReference type="EMBL" id="BTSX01000002">
    <property type="protein sequence ID" value="GMS83383.1"/>
    <property type="molecule type" value="Genomic_DNA"/>
</dbReference>